<dbReference type="PROSITE" id="PS51421">
    <property type="entry name" value="RAS"/>
    <property type="match status" value="1"/>
</dbReference>
<dbReference type="PROSITE" id="PS51420">
    <property type="entry name" value="RHO"/>
    <property type="match status" value="1"/>
</dbReference>
<dbReference type="GO" id="GO:0005525">
    <property type="term" value="F:GTP binding"/>
    <property type="evidence" value="ECO:0007669"/>
    <property type="project" value="InterPro"/>
</dbReference>
<keyword evidence="1" id="KW-0547">Nucleotide-binding</keyword>
<accession>A0A1J4L0E6</accession>
<dbReference type="InterPro" id="IPR005225">
    <property type="entry name" value="Small_GTP-bd"/>
</dbReference>
<dbReference type="PROSITE" id="PS51419">
    <property type="entry name" value="RAB"/>
    <property type="match status" value="1"/>
</dbReference>
<comment type="caution">
    <text evidence="2">The sequence shown here is derived from an EMBL/GenBank/DDBJ whole genome shotgun (WGS) entry which is preliminary data.</text>
</comment>
<gene>
    <name evidence="2" type="ORF">TRFO_12824</name>
</gene>
<organism evidence="2 3">
    <name type="scientific">Tritrichomonas foetus</name>
    <dbReference type="NCBI Taxonomy" id="1144522"/>
    <lineage>
        <taxon>Eukaryota</taxon>
        <taxon>Metamonada</taxon>
        <taxon>Parabasalia</taxon>
        <taxon>Tritrichomonadida</taxon>
        <taxon>Tritrichomonadidae</taxon>
        <taxon>Tritrichomonas</taxon>
    </lineage>
</organism>
<dbReference type="SMART" id="SM00175">
    <property type="entry name" value="RAB"/>
    <property type="match status" value="1"/>
</dbReference>
<proteinExistence type="predicted"/>
<dbReference type="Proteomes" id="UP000179807">
    <property type="component" value="Unassembled WGS sequence"/>
</dbReference>
<dbReference type="InterPro" id="IPR001806">
    <property type="entry name" value="Small_GTPase"/>
</dbReference>
<dbReference type="InterPro" id="IPR027417">
    <property type="entry name" value="P-loop_NTPase"/>
</dbReference>
<dbReference type="GO" id="GO:0003924">
    <property type="term" value="F:GTPase activity"/>
    <property type="evidence" value="ECO:0007669"/>
    <property type="project" value="InterPro"/>
</dbReference>
<dbReference type="VEuPathDB" id="TrichDB:TRFO_12824"/>
<dbReference type="GeneID" id="94831577"/>
<dbReference type="SMART" id="SM00174">
    <property type="entry name" value="RHO"/>
    <property type="match status" value="1"/>
</dbReference>
<dbReference type="Gene3D" id="3.40.50.300">
    <property type="entry name" value="P-loop containing nucleotide triphosphate hydrolases"/>
    <property type="match status" value="1"/>
</dbReference>
<dbReference type="AlphaFoldDB" id="A0A1J4L0E6"/>
<reference evidence="2" key="1">
    <citation type="submission" date="2016-10" db="EMBL/GenBank/DDBJ databases">
        <authorList>
            <person name="Benchimol M."/>
            <person name="Almeida L.G."/>
            <person name="Vasconcelos A.T."/>
            <person name="Perreira-Neves A."/>
            <person name="Rosa I.A."/>
            <person name="Tasca T."/>
            <person name="Bogo M.R."/>
            <person name="de Souza W."/>
        </authorList>
    </citation>
    <scope>NUCLEOTIDE SEQUENCE [LARGE SCALE GENOMIC DNA]</scope>
    <source>
        <strain evidence="2">K</strain>
    </source>
</reference>
<dbReference type="NCBIfam" id="TIGR00231">
    <property type="entry name" value="small_GTP"/>
    <property type="match status" value="1"/>
</dbReference>
<dbReference type="PRINTS" id="PR00449">
    <property type="entry name" value="RASTRNSFRMNG"/>
</dbReference>
<dbReference type="SMART" id="SM00173">
    <property type="entry name" value="RAS"/>
    <property type="match status" value="1"/>
</dbReference>
<dbReference type="SMART" id="SM00177">
    <property type="entry name" value="ARF"/>
    <property type="match status" value="1"/>
</dbReference>
<dbReference type="Pfam" id="PF00071">
    <property type="entry name" value="Ras"/>
    <property type="match status" value="1"/>
</dbReference>
<dbReference type="SUPFAM" id="SSF52540">
    <property type="entry name" value="P-loop containing nucleoside triphosphate hydrolases"/>
    <property type="match status" value="1"/>
</dbReference>
<dbReference type="RefSeq" id="XP_068370075.1">
    <property type="nucleotide sequence ID" value="XM_068496873.1"/>
</dbReference>
<keyword evidence="3" id="KW-1185">Reference proteome</keyword>
<evidence type="ECO:0000313" key="2">
    <source>
        <dbReference type="EMBL" id="OHT16939.1"/>
    </source>
</evidence>
<evidence type="ECO:0000256" key="1">
    <source>
        <dbReference type="ARBA" id="ARBA00022741"/>
    </source>
</evidence>
<dbReference type="CDD" id="cd00154">
    <property type="entry name" value="Rab"/>
    <property type="match status" value="1"/>
</dbReference>
<dbReference type="SMART" id="SM00176">
    <property type="entry name" value="RAN"/>
    <property type="match status" value="1"/>
</dbReference>
<evidence type="ECO:0000313" key="3">
    <source>
        <dbReference type="Proteomes" id="UP000179807"/>
    </source>
</evidence>
<name>A0A1J4L0E6_9EUKA</name>
<dbReference type="OrthoDB" id="63533at2759"/>
<sequence>MIIADDVLMARAVLIGDSSVGKTCLVNQFIHNEFNPQEVSTIGALYETYSSTVNGKRIELQIWDTSGQEKFKSLGPVYYRDAAAAILVFDLTSRNSFLNLSSWLNLFKNVTGGQSIIVVVGNKKDLSDSVNVTENEAREWAASFGYNFFVTSAKNGEGVKEVFESLMHSLVEKENDVRSRVFQQLPKKQYVETNKSCGC</sequence>
<dbReference type="PANTHER" id="PTHR47978">
    <property type="match status" value="1"/>
</dbReference>
<protein>
    <submittedName>
        <fullName evidence="2">Small GTP-binding protein</fullName>
    </submittedName>
</protein>
<dbReference type="EMBL" id="MLAK01000057">
    <property type="protein sequence ID" value="OHT16939.1"/>
    <property type="molecule type" value="Genomic_DNA"/>
</dbReference>
<dbReference type="FunFam" id="3.40.50.300:FF:000808">
    <property type="entry name" value="Small GTP-binding protein, putative"/>
    <property type="match status" value="1"/>
</dbReference>